<comment type="similarity">
    <text evidence="1 4">Belongs to the glycerate kinase type-1 family.</text>
</comment>
<protein>
    <submittedName>
        <fullName evidence="5">Glycerate kinase</fullName>
        <ecNumber evidence="5">2.7.1.31</ecNumber>
    </submittedName>
</protein>
<dbReference type="InterPro" id="IPR004381">
    <property type="entry name" value="Glycerate_kinase"/>
</dbReference>
<keyword evidence="6" id="KW-1185">Reference proteome</keyword>
<evidence type="ECO:0000256" key="3">
    <source>
        <dbReference type="ARBA" id="ARBA00022777"/>
    </source>
</evidence>
<reference evidence="5 6" key="1">
    <citation type="journal article" date="2011" name="Stand. Genomic Sci.">
        <title>Non-contiguous finished genome sequence of Bacteroides coprosuis type strain (PC139).</title>
        <authorList>
            <person name="Land M."/>
            <person name="Held B."/>
            <person name="Gronow S."/>
            <person name="Abt B."/>
            <person name="Lucas S."/>
            <person name="Del Rio T.G."/>
            <person name="Nolan M."/>
            <person name="Tice H."/>
            <person name="Cheng J.F."/>
            <person name="Pitluck S."/>
            <person name="Liolios K."/>
            <person name="Pagani I."/>
            <person name="Ivanova N."/>
            <person name="Mavromatis K."/>
            <person name="Mikhailova N."/>
            <person name="Pati A."/>
            <person name="Tapia R."/>
            <person name="Han C."/>
            <person name="Goodwin L."/>
            <person name="Chen A."/>
            <person name="Palaniappan K."/>
            <person name="Hauser L."/>
            <person name="Brambilla E.M."/>
            <person name="Rohde M."/>
            <person name="Goker M."/>
            <person name="Detter J.C."/>
            <person name="Woyke T."/>
            <person name="Bristow J."/>
            <person name="Eisen J.A."/>
            <person name="Markowitz V."/>
            <person name="Hugenholtz P."/>
            <person name="Kyrpides N.C."/>
            <person name="Klenk H.P."/>
            <person name="Lapidus A."/>
        </authorList>
    </citation>
    <scope>NUCLEOTIDE SEQUENCE</scope>
    <source>
        <strain evidence="5 6">DSM 18011</strain>
    </source>
</reference>
<dbReference type="AlphaFoldDB" id="F3ZSY4"/>
<dbReference type="OrthoDB" id="9774290at2"/>
<dbReference type="PIRSF" id="PIRSF006078">
    <property type="entry name" value="GlxK"/>
    <property type="match status" value="1"/>
</dbReference>
<dbReference type="GO" id="GO:0008887">
    <property type="term" value="F:glycerate kinase activity"/>
    <property type="evidence" value="ECO:0007669"/>
    <property type="project" value="UniProtKB-UniRule"/>
</dbReference>
<dbReference type="InterPro" id="IPR036129">
    <property type="entry name" value="Glycerate_kinase_sf"/>
</dbReference>
<organism evidence="5 6">
    <name type="scientific">Bacteroides coprosuis DSM 18011</name>
    <dbReference type="NCBI Taxonomy" id="679937"/>
    <lineage>
        <taxon>Bacteria</taxon>
        <taxon>Pseudomonadati</taxon>
        <taxon>Bacteroidota</taxon>
        <taxon>Bacteroidia</taxon>
        <taxon>Bacteroidales</taxon>
        <taxon>Bacteroidaceae</taxon>
        <taxon>Bacteroides</taxon>
    </lineage>
</organism>
<dbReference type="EMBL" id="CM001167">
    <property type="protein sequence ID" value="EGJ72225.1"/>
    <property type="molecule type" value="Genomic_DNA"/>
</dbReference>
<accession>F3ZSY4</accession>
<dbReference type="Gene3D" id="3.40.50.10350">
    <property type="entry name" value="Glycerate kinase, domain 1"/>
    <property type="match status" value="1"/>
</dbReference>
<name>F3ZSY4_9BACE</name>
<evidence type="ECO:0000256" key="1">
    <source>
        <dbReference type="ARBA" id="ARBA00006284"/>
    </source>
</evidence>
<dbReference type="PANTHER" id="PTHR21599">
    <property type="entry name" value="GLYCERATE KINASE"/>
    <property type="match status" value="1"/>
</dbReference>
<dbReference type="InterPro" id="IPR018197">
    <property type="entry name" value="Glycerate_kinase_RE-like"/>
</dbReference>
<dbReference type="Gene3D" id="3.90.1510.10">
    <property type="entry name" value="Glycerate kinase, domain 2"/>
    <property type="match status" value="1"/>
</dbReference>
<dbReference type="Proteomes" id="UP000018439">
    <property type="component" value="Chromosome"/>
</dbReference>
<proteinExistence type="inferred from homology"/>
<dbReference type="Pfam" id="PF02595">
    <property type="entry name" value="Gly_kinase"/>
    <property type="match status" value="1"/>
</dbReference>
<dbReference type="STRING" id="679937.Bcop_2051"/>
<dbReference type="InterPro" id="IPR018193">
    <property type="entry name" value="Glyc_kinase_flavodox-like_fold"/>
</dbReference>
<sequence>MKNIILAFDSFKGSVSSMQIARAAELAIKEVYPNCEILPFPIADGGEGTTNALCSRLNVEKITCLVHNPLMNQIEISYGITNDKKTAILEMASASGLTLIDENHRNPMKTTTYGTGEIILDALERGCRNFIIGIGGSATNDASIGLLNALGIRFLDKQGIELEPIGENLIHIDQIDTSRINKDLKDCTFTIACDVNNPLFGPNGAAYVYAPQKGASTEEVEILDQGLKNFASIVKKYTSKDISIIAGAGAAGGMGGGLVAFLNAELKSGIDVILDVLDFGEYVQHTDLIFTGEGCLDKQTTMGKALGGILKQALRYDKPIIGIGGSVVASKELLLAGFTSVFPIQPYPIALEEAMKENFTLQNIYRTVLQIIKTIKYFKK</sequence>
<dbReference type="PANTHER" id="PTHR21599:SF0">
    <property type="entry name" value="GLYCERATE KINASE"/>
    <property type="match status" value="1"/>
</dbReference>
<gene>
    <name evidence="5" type="ORF">Bcop_2051</name>
</gene>
<keyword evidence="2 4" id="KW-0808">Transferase</keyword>
<evidence type="ECO:0000256" key="4">
    <source>
        <dbReference type="PIRNR" id="PIRNR006078"/>
    </source>
</evidence>
<dbReference type="EC" id="2.7.1.31" evidence="5"/>
<dbReference type="GO" id="GO:0031388">
    <property type="term" value="P:organic acid phosphorylation"/>
    <property type="evidence" value="ECO:0007669"/>
    <property type="project" value="UniProtKB-UniRule"/>
</dbReference>
<dbReference type="NCBIfam" id="TIGR00045">
    <property type="entry name" value="glycerate kinase"/>
    <property type="match status" value="1"/>
</dbReference>
<dbReference type="HOGENOM" id="CLU_028255_0_1_10"/>
<evidence type="ECO:0000313" key="5">
    <source>
        <dbReference type="EMBL" id="EGJ72225.1"/>
    </source>
</evidence>
<evidence type="ECO:0000313" key="6">
    <source>
        <dbReference type="Proteomes" id="UP000018439"/>
    </source>
</evidence>
<dbReference type="eggNOG" id="COG1929">
    <property type="taxonomic scope" value="Bacteria"/>
</dbReference>
<evidence type="ECO:0000256" key="2">
    <source>
        <dbReference type="ARBA" id="ARBA00022679"/>
    </source>
</evidence>
<dbReference type="SUPFAM" id="SSF110738">
    <property type="entry name" value="Glycerate kinase I"/>
    <property type="match status" value="1"/>
</dbReference>
<keyword evidence="3 4" id="KW-0418">Kinase</keyword>